<dbReference type="PIRSF" id="PIRSF002599">
    <property type="entry name" value="Cold_shock_A"/>
    <property type="match status" value="1"/>
</dbReference>
<evidence type="ECO:0000313" key="2">
    <source>
        <dbReference type="EMBL" id="VDC26677.1"/>
    </source>
</evidence>
<keyword evidence="1" id="KW-1133">Transmembrane helix</keyword>
<dbReference type="Proteomes" id="UP000270468">
    <property type="component" value="Unassembled WGS sequence"/>
</dbReference>
<gene>
    <name evidence="2" type="ORF">FILTAD_01466</name>
</gene>
<dbReference type="InterPro" id="IPR010718">
    <property type="entry name" value="DUF1294"/>
</dbReference>
<protein>
    <recommendedName>
        <fullName evidence="4">DUF1294 domain-containing protein</fullName>
    </recommendedName>
</protein>
<evidence type="ECO:0000256" key="1">
    <source>
        <dbReference type="SAM" id="Phobius"/>
    </source>
</evidence>
<evidence type="ECO:0000313" key="3">
    <source>
        <dbReference type="Proteomes" id="UP000270468"/>
    </source>
</evidence>
<dbReference type="InterPro" id="IPR012156">
    <property type="entry name" value="Cold_shock_CspA"/>
</dbReference>
<dbReference type="EMBL" id="UXAV01000037">
    <property type="protein sequence ID" value="VDC26677.1"/>
    <property type="molecule type" value="Genomic_DNA"/>
</dbReference>
<dbReference type="RefSeq" id="WP_124069846.1">
    <property type="nucleotide sequence ID" value="NZ_CBCRXF010000004.1"/>
</dbReference>
<evidence type="ECO:0008006" key="4">
    <source>
        <dbReference type="Google" id="ProtNLM"/>
    </source>
</evidence>
<feature type="transmembrane region" description="Helical" evidence="1">
    <location>
        <begin position="38"/>
        <end position="55"/>
    </location>
</feature>
<keyword evidence="1" id="KW-0812">Transmembrane</keyword>
<keyword evidence="1" id="KW-0472">Membrane</keyword>
<accession>A0A3P5XDW2</accession>
<proteinExistence type="predicted"/>
<sequence length="96" mass="10884">MQTVILYWVLLMSIWAFAAMGIDKRQAKRKGQRIPEKNLWLLALIGGGIGAYFGMQTFRHKTRHTSFRVGFLILALLYVFGILYLLGARIPGSIQA</sequence>
<dbReference type="OrthoDB" id="1698854at2"/>
<dbReference type="Pfam" id="PF06961">
    <property type="entry name" value="DUF1294"/>
    <property type="match status" value="1"/>
</dbReference>
<organism evidence="2 3">
    <name type="scientific">Filibacter tadaridae</name>
    <dbReference type="NCBI Taxonomy" id="2483811"/>
    <lineage>
        <taxon>Bacteria</taxon>
        <taxon>Bacillati</taxon>
        <taxon>Bacillota</taxon>
        <taxon>Bacilli</taxon>
        <taxon>Bacillales</taxon>
        <taxon>Caryophanaceae</taxon>
        <taxon>Filibacter</taxon>
    </lineage>
</organism>
<dbReference type="AlphaFoldDB" id="A0A3P5XDW2"/>
<name>A0A3P5XDW2_9BACL</name>
<dbReference type="GO" id="GO:0003676">
    <property type="term" value="F:nucleic acid binding"/>
    <property type="evidence" value="ECO:0007669"/>
    <property type="project" value="InterPro"/>
</dbReference>
<reference evidence="2 3" key="1">
    <citation type="submission" date="2018-11" db="EMBL/GenBank/DDBJ databases">
        <authorList>
            <person name="Criscuolo A."/>
        </authorList>
    </citation>
    <scope>NUCLEOTIDE SEQUENCE [LARGE SCALE GENOMIC DNA]</scope>
    <source>
        <strain evidence="2">ATB-66</strain>
    </source>
</reference>
<feature type="transmembrane region" description="Helical" evidence="1">
    <location>
        <begin position="6"/>
        <end position="22"/>
    </location>
</feature>
<keyword evidence="3" id="KW-1185">Reference proteome</keyword>
<feature type="transmembrane region" description="Helical" evidence="1">
    <location>
        <begin position="67"/>
        <end position="86"/>
    </location>
</feature>